<protein>
    <submittedName>
        <fullName evidence="2">Class I SAM-dependent methyltransferase</fullName>
    </submittedName>
</protein>
<name>A0A4T3EZ17_9SPHN</name>
<dbReference type="InterPro" id="IPR029063">
    <property type="entry name" value="SAM-dependent_MTases_sf"/>
</dbReference>
<feature type="domain" description="Methyltransferase type 11" evidence="1">
    <location>
        <begin position="42"/>
        <end position="136"/>
    </location>
</feature>
<evidence type="ECO:0000259" key="1">
    <source>
        <dbReference type="Pfam" id="PF08241"/>
    </source>
</evidence>
<dbReference type="Gene3D" id="3.40.50.150">
    <property type="entry name" value="Vaccinia Virus protein VP39"/>
    <property type="match status" value="1"/>
</dbReference>
<dbReference type="PANTHER" id="PTHR45036:SF1">
    <property type="entry name" value="METHYLTRANSFERASE LIKE 7A"/>
    <property type="match status" value="1"/>
</dbReference>
<dbReference type="CDD" id="cd02440">
    <property type="entry name" value="AdoMet_MTases"/>
    <property type="match status" value="1"/>
</dbReference>
<dbReference type="RefSeq" id="WP_136692989.1">
    <property type="nucleotide sequence ID" value="NZ_SSHH01000002.1"/>
</dbReference>
<accession>A0A4T3EZ17</accession>
<organism evidence="2 3">
    <name type="scientific">Alteraurantiacibacter aquimixticola</name>
    <dbReference type="NCBI Taxonomy" id="2489173"/>
    <lineage>
        <taxon>Bacteria</taxon>
        <taxon>Pseudomonadati</taxon>
        <taxon>Pseudomonadota</taxon>
        <taxon>Alphaproteobacteria</taxon>
        <taxon>Sphingomonadales</taxon>
        <taxon>Erythrobacteraceae</taxon>
        <taxon>Alteraurantiacibacter</taxon>
    </lineage>
</organism>
<dbReference type="InterPro" id="IPR052356">
    <property type="entry name" value="Thiol_S-MT"/>
</dbReference>
<keyword evidence="2" id="KW-0489">Methyltransferase</keyword>
<dbReference type="GO" id="GO:0032259">
    <property type="term" value="P:methylation"/>
    <property type="evidence" value="ECO:0007669"/>
    <property type="project" value="UniProtKB-KW"/>
</dbReference>
<keyword evidence="3" id="KW-1185">Reference proteome</keyword>
<dbReference type="OrthoDB" id="9777830at2"/>
<gene>
    <name evidence="2" type="ORF">E5222_06605</name>
</gene>
<evidence type="ECO:0000313" key="2">
    <source>
        <dbReference type="EMBL" id="TIX49969.1"/>
    </source>
</evidence>
<comment type="caution">
    <text evidence="2">The sequence shown here is derived from an EMBL/GenBank/DDBJ whole genome shotgun (WGS) entry which is preliminary data.</text>
</comment>
<dbReference type="Proteomes" id="UP000309389">
    <property type="component" value="Unassembled WGS sequence"/>
</dbReference>
<dbReference type="SUPFAM" id="SSF53335">
    <property type="entry name" value="S-adenosyl-L-methionine-dependent methyltransferases"/>
    <property type="match status" value="1"/>
</dbReference>
<dbReference type="EMBL" id="SSHH01000002">
    <property type="protein sequence ID" value="TIX49969.1"/>
    <property type="molecule type" value="Genomic_DNA"/>
</dbReference>
<dbReference type="GO" id="GO:0008757">
    <property type="term" value="F:S-adenosylmethionine-dependent methyltransferase activity"/>
    <property type="evidence" value="ECO:0007669"/>
    <property type="project" value="InterPro"/>
</dbReference>
<dbReference type="Pfam" id="PF08241">
    <property type="entry name" value="Methyltransf_11"/>
    <property type="match status" value="1"/>
</dbReference>
<dbReference type="InterPro" id="IPR013216">
    <property type="entry name" value="Methyltransf_11"/>
</dbReference>
<evidence type="ECO:0000313" key="3">
    <source>
        <dbReference type="Proteomes" id="UP000309389"/>
    </source>
</evidence>
<dbReference type="AlphaFoldDB" id="A0A4T3EZ17"/>
<sequence length="211" mass="23206">MGLRNWYDETILPKIVAAGCSSPEVSELRAHVVPLAQGKVFEIGCGGGYNQALYKKDAITQFAGIDPNASLLDTSRKRAEAQGWEADIRQGVGEAIPFPDGSFDTVVCTYTLCSVDDQAKVLSELRRILKPGGRLLYLEHGKAPDPGPAKWQRRIEPVWKKLMGNCHLTREIGAAIRPAGFEVEPIGQEYFEKAPKWAGWIEWGVARKVGA</sequence>
<reference evidence="2 3" key="1">
    <citation type="submission" date="2019-04" db="EMBL/GenBank/DDBJ databases">
        <title>Altererythrobacter aquimixticola sp. nov., isolated from sediment of junction between the ocean and a freshwater spring.</title>
        <authorList>
            <person name="Yoon J.-H."/>
        </authorList>
    </citation>
    <scope>NUCLEOTIDE SEQUENCE [LARGE SCALE GENOMIC DNA]</scope>
    <source>
        <strain evidence="2 3">SSKS-13</strain>
    </source>
</reference>
<keyword evidence="2" id="KW-0808">Transferase</keyword>
<dbReference type="PANTHER" id="PTHR45036">
    <property type="entry name" value="METHYLTRANSFERASE LIKE 7B"/>
    <property type="match status" value="1"/>
</dbReference>
<proteinExistence type="predicted"/>